<organism evidence="2 3">
    <name type="scientific">Consotaella salsifontis</name>
    <dbReference type="NCBI Taxonomy" id="1365950"/>
    <lineage>
        <taxon>Bacteria</taxon>
        <taxon>Pseudomonadati</taxon>
        <taxon>Pseudomonadota</taxon>
        <taxon>Alphaproteobacteria</taxon>
        <taxon>Hyphomicrobiales</taxon>
        <taxon>Aurantimonadaceae</taxon>
        <taxon>Consotaella</taxon>
    </lineage>
</organism>
<evidence type="ECO:0000313" key="2">
    <source>
        <dbReference type="EMBL" id="SJZ95381.1"/>
    </source>
</evidence>
<accession>A0A1T4PVX6</accession>
<feature type="region of interest" description="Disordered" evidence="1">
    <location>
        <begin position="92"/>
        <end position="117"/>
    </location>
</feature>
<dbReference type="EMBL" id="FUXL01000004">
    <property type="protein sequence ID" value="SJZ95381.1"/>
    <property type="molecule type" value="Genomic_DNA"/>
</dbReference>
<protein>
    <submittedName>
        <fullName evidence="2">Uncharacterized protein</fullName>
    </submittedName>
</protein>
<reference evidence="2 3" key="1">
    <citation type="submission" date="2017-02" db="EMBL/GenBank/DDBJ databases">
        <authorList>
            <person name="Peterson S.W."/>
        </authorList>
    </citation>
    <scope>NUCLEOTIDE SEQUENCE [LARGE SCALE GENOMIC DNA]</scope>
    <source>
        <strain evidence="2 3">USBA 369</strain>
    </source>
</reference>
<sequence length="117" mass="11868">MGIYSTSTEKTVMSPRSSLEIVLIAAASLIAGCSEYTDHRDSITLGAGNAPAANLALQTENPFPPDRNTTAIHADGKRAVTVVKSYQERIGASPDAAASSAGDSRDASSSGKSGIGG</sequence>
<evidence type="ECO:0000256" key="1">
    <source>
        <dbReference type="SAM" id="MobiDB-lite"/>
    </source>
</evidence>
<proteinExistence type="predicted"/>
<gene>
    <name evidence="2" type="ORF">SAMN05428963_104182</name>
</gene>
<evidence type="ECO:0000313" key="3">
    <source>
        <dbReference type="Proteomes" id="UP000190135"/>
    </source>
</evidence>
<dbReference type="STRING" id="1365950.SAMN05428963_104182"/>
<keyword evidence="3" id="KW-1185">Reference proteome</keyword>
<dbReference type="AlphaFoldDB" id="A0A1T4PVX6"/>
<dbReference type="Proteomes" id="UP000190135">
    <property type="component" value="Unassembled WGS sequence"/>
</dbReference>
<name>A0A1T4PVX6_9HYPH</name>